<sequence length="44" mass="4726">MTVLDWHETLVASPSLEGHLWQATAGQAGQSSNTEQGRGETSTR</sequence>
<evidence type="ECO:0000256" key="1">
    <source>
        <dbReference type="SAM" id="MobiDB-lite"/>
    </source>
</evidence>
<feature type="compositionally biased region" description="Polar residues" evidence="1">
    <location>
        <begin position="24"/>
        <end position="36"/>
    </location>
</feature>
<comment type="caution">
    <text evidence="2">The sequence shown here is derived from an EMBL/GenBank/DDBJ whole genome shotgun (WGS) entry which is preliminary data.</text>
</comment>
<protein>
    <submittedName>
        <fullName evidence="2">Uncharacterized protein</fullName>
    </submittedName>
</protein>
<dbReference type="EMBL" id="MLGG01000079">
    <property type="protein sequence ID" value="KAK1447646.1"/>
    <property type="molecule type" value="Genomic_DNA"/>
</dbReference>
<evidence type="ECO:0000313" key="2">
    <source>
        <dbReference type="EMBL" id="KAK1447646.1"/>
    </source>
</evidence>
<dbReference type="Proteomes" id="UP001239795">
    <property type="component" value="Unassembled WGS sequence"/>
</dbReference>
<dbReference type="AlphaFoldDB" id="A0AAI9XFJ6"/>
<proteinExistence type="predicted"/>
<accession>A0AAI9XFJ6</accession>
<reference evidence="2 3" key="1">
    <citation type="submission" date="2016-10" db="EMBL/GenBank/DDBJ databases">
        <title>The genome sequence of Colletotrichum fioriniae PJ7.</title>
        <authorList>
            <person name="Baroncelli R."/>
        </authorList>
    </citation>
    <scope>NUCLEOTIDE SEQUENCE [LARGE SCALE GENOMIC DNA]</scope>
    <source>
        <strain evidence="2">Col 31</strain>
    </source>
</reference>
<organism evidence="2 3">
    <name type="scientific">Colletotrichum melonis</name>
    <dbReference type="NCBI Taxonomy" id="1209925"/>
    <lineage>
        <taxon>Eukaryota</taxon>
        <taxon>Fungi</taxon>
        <taxon>Dikarya</taxon>
        <taxon>Ascomycota</taxon>
        <taxon>Pezizomycotina</taxon>
        <taxon>Sordariomycetes</taxon>
        <taxon>Hypocreomycetidae</taxon>
        <taxon>Glomerellales</taxon>
        <taxon>Glomerellaceae</taxon>
        <taxon>Colletotrichum</taxon>
        <taxon>Colletotrichum acutatum species complex</taxon>
    </lineage>
</organism>
<keyword evidence="3" id="KW-1185">Reference proteome</keyword>
<name>A0AAI9XFJ6_9PEZI</name>
<evidence type="ECO:0000313" key="3">
    <source>
        <dbReference type="Proteomes" id="UP001239795"/>
    </source>
</evidence>
<feature type="region of interest" description="Disordered" evidence="1">
    <location>
        <begin position="21"/>
        <end position="44"/>
    </location>
</feature>
<gene>
    <name evidence="2" type="ORF">CMEL01_09485</name>
</gene>